<gene>
    <name evidence="1" type="ORF">F1189_12695</name>
</gene>
<name>A0A5M6IUC2_9PROT</name>
<proteinExistence type="predicted"/>
<dbReference type="EMBL" id="VWPK01000017">
    <property type="protein sequence ID" value="KAA5611884.1"/>
    <property type="molecule type" value="Genomic_DNA"/>
</dbReference>
<reference evidence="1 2" key="1">
    <citation type="submission" date="2019-09" db="EMBL/GenBank/DDBJ databases">
        <title>Genome sequence of Rhodovastum atsumiense, a diverse member of the Acetobacteraceae family of non-sulfur purple photosynthetic bacteria.</title>
        <authorList>
            <person name="Meyer T."/>
            <person name="Kyndt J."/>
        </authorList>
    </citation>
    <scope>NUCLEOTIDE SEQUENCE [LARGE SCALE GENOMIC DNA]</scope>
    <source>
        <strain evidence="1 2">DSM 21279</strain>
    </source>
</reference>
<dbReference type="AlphaFoldDB" id="A0A5M6IUC2"/>
<dbReference type="SUPFAM" id="SSF160719">
    <property type="entry name" value="gpW/gp25-like"/>
    <property type="match status" value="1"/>
</dbReference>
<comment type="caution">
    <text evidence="1">The sequence shown here is derived from an EMBL/GenBank/DDBJ whole genome shotgun (WGS) entry which is preliminary data.</text>
</comment>
<evidence type="ECO:0008006" key="3">
    <source>
        <dbReference type="Google" id="ProtNLM"/>
    </source>
</evidence>
<protein>
    <recommendedName>
        <fullName evidence="3">Phage tail protein</fullName>
    </recommendedName>
</protein>
<dbReference type="RefSeq" id="WP_150041172.1">
    <property type="nucleotide sequence ID" value="NZ_OW485605.1"/>
</dbReference>
<evidence type="ECO:0000313" key="2">
    <source>
        <dbReference type="Proteomes" id="UP000325255"/>
    </source>
</evidence>
<sequence>MPDLSLEWGADLTVGPTGDLALVDGANAVRQRIVRRLHTAAGDYLDQVTYGAGLGQRIGSPTTERTIAALVRAQMAAEAAVAASPEPSVSVAQSEADPTAFIITITYWLSDDPSAPQTAVVRVGD</sequence>
<keyword evidence="2" id="KW-1185">Reference proteome</keyword>
<accession>A0A5M6IUC2</accession>
<evidence type="ECO:0000313" key="1">
    <source>
        <dbReference type="EMBL" id="KAA5611884.1"/>
    </source>
</evidence>
<dbReference type="OrthoDB" id="8450990at2"/>
<organism evidence="1 2">
    <name type="scientific">Rhodovastum atsumiense</name>
    <dbReference type="NCBI Taxonomy" id="504468"/>
    <lineage>
        <taxon>Bacteria</taxon>
        <taxon>Pseudomonadati</taxon>
        <taxon>Pseudomonadota</taxon>
        <taxon>Alphaproteobacteria</taxon>
        <taxon>Acetobacterales</taxon>
        <taxon>Acetobacteraceae</taxon>
        <taxon>Rhodovastum</taxon>
    </lineage>
</organism>
<dbReference type="Gene3D" id="3.10.450.40">
    <property type="match status" value="1"/>
</dbReference>
<dbReference type="Proteomes" id="UP000325255">
    <property type="component" value="Unassembled WGS sequence"/>
</dbReference>